<proteinExistence type="inferred from homology"/>
<dbReference type="Proteomes" id="UP000807306">
    <property type="component" value="Unassembled WGS sequence"/>
</dbReference>
<keyword evidence="5" id="KW-0375">Hydrogen ion transport</keyword>
<dbReference type="InterPro" id="IPR006808">
    <property type="entry name" value="ATP_synth_F0_gsu_mt"/>
</dbReference>
<evidence type="ECO:0000256" key="9">
    <source>
        <dbReference type="ARBA" id="ARBA00023310"/>
    </source>
</evidence>
<comment type="subcellular location">
    <subcellularLocation>
        <location evidence="1">Mitochondrion membrane</location>
    </subcellularLocation>
</comment>
<keyword evidence="4" id="KW-0138">CF(0)</keyword>
<protein>
    <submittedName>
        <fullName evidence="11">Mitochondrial ATP synthase g subunit-domain-containing protein</fullName>
    </submittedName>
</protein>
<keyword evidence="9" id="KW-0066">ATP synthesis</keyword>
<keyword evidence="6" id="KW-0406">Ion transport</keyword>
<feature type="region of interest" description="Disordered" evidence="10">
    <location>
        <begin position="24"/>
        <end position="43"/>
    </location>
</feature>
<keyword evidence="8" id="KW-0472">Membrane</keyword>
<gene>
    <name evidence="11" type="ORF">CPB83DRAFT_878310</name>
</gene>
<evidence type="ECO:0000256" key="4">
    <source>
        <dbReference type="ARBA" id="ARBA00022547"/>
    </source>
</evidence>
<comment type="caution">
    <text evidence="11">The sequence shown here is derived from an EMBL/GenBank/DDBJ whole genome shotgun (WGS) entry which is preliminary data.</text>
</comment>
<dbReference type="GO" id="GO:0031966">
    <property type="term" value="C:mitochondrial membrane"/>
    <property type="evidence" value="ECO:0007669"/>
    <property type="project" value="UniProtKB-SubCell"/>
</dbReference>
<dbReference type="EMBL" id="MU157945">
    <property type="protein sequence ID" value="KAF9522458.1"/>
    <property type="molecule type" value="Genomic_DNA"/>
</dbReference>
<evidence type="ECO:0000313" key="12">
    <source>
        <dbReference type="Proteomes" id="UP000807306"/>
    </source>
</evidence>
<accession>A0A9P6E4K7</accession>
<evidence type="ECO:0000256" key="5">
    <source>
        <dbReference type="ARBA" id="ARBA00022781"/>
    </source>
</evidence>
<evidence type="ECO:0000256" key="10">
    <source>
        <dbReference type="SAM" id="MobiDB-lite"/>
    </source>
</evidence>
<evidence type="ECO:0000256" key="3">
    <source>
        <dbReference type="ARBA" id="ARBA00022448"/>
    </source>
</evidence>
<dbReference type="OrthoDB" id="437at2759"/>
<sequence>MSLPSSLIRHSLTRQAIHRQRASASKRFASSSTENAQQKAQEALASAQKNAGKLWESAQKWLGPLGERAGNLLGAYKQPLLYNLSVTREVLKQIYVKEGLAPPSLATFRETYASIWGQITKPGFVGGLVRSGDFGRVGIYGLQAYGIFKIGEIVGRRNLVGYPIH</sequence>
<dbReference type="GO" id="GO:0015986">
    <property type="term" value="P:proton motive force-driven ATP synthesis"/>
    <property type="evidence" value="ECO:0007669"/>
    <property type="project" value="InterPro"/>
</dbReference>
<keyword evidence="3" id="KW-0813">Transport</keyword>
<organism evidence="11 12">
    <name type="scientific">Crepidotus variabilis</name>
    <dbReference type="NCBI Taxonomy" id="179855"/>
    <lineage>
        <taxon>Eukaryota</taxon>
        <taxon>Fungi</taxon>
        <taxon>Dikarya</taxon>
        <taxon>Basidiomycota</taxon>
        <taxon>Agaricomycotina</taxon>
        <taxon>Agaricomycetes</taxon>
        <taxon>Agaricomycetidae</taxon>
        <taxon>Agaricales</taxon>
        <taxon>Agaricineae</taxon>
        <taxon>Crepidotaceae</taxon>
        <taxon>Crepidotus</taxon>
    </lineage>
</organism>
<evidence type="ECO:0000256" key="6">
    <source>
        <dbReference type="ARBA" id="ARBA00023065"/>
    </source>
</evidence>
<dbReference type="GO" id="GO:0015078">
    <property type="term" value="F:proton transmembrane transporter activity"/>
    <property type="evidence" value="ECO:0007669"/>
    <property type="project" value="InterPro"/>
</dbReference>
<evidence type="ECO:0000256" key="8">
    <source>
        <dbReference type="ARBA" id="ARBA00023136"/>
    </source>
</evidence>
<evidence type="ECO:0000256" key="1">
    <source>
        <dbReference type="ARBA" id="ARBA00004325"/>
    </source>
</evidence>
<dbReference type="Pfam" id="PF04718">
    <property type="entry name" value="ATP-synt_G"/>
    <property type="match status" value="1"/>
</dbReference>
<keyword evidence="12" id="KW-1185">Reference proteome</keyword>
<evidence type="ECO:0000256" key="2">
    <source>
        <dbReference type="ARBA" id="ARBA00005699"/>
    </source>
</evidence>
<name>A0A9P6E4K7_9AGAR</name>
<evidence type="ECO:0000256" key="7">
    <source>
        <dbReference type="ARBA" id="ARBA00023128"/>
    </source>
</evidence>
<reference evidence="11" key="1">
    <citation type="submission" date="2020-11" db="EMBL/GenBank/DDBJ databases">
        <authorList>
            <consortium name="DOE Joint Genome Institute"/>
            <person name="Ahrendt S."/>
            <person name="Riley R."/>
            <person name="Andreopoulos W."/>
            <person name="Labutti K."/>
            <person name="Pangilinan J."/>
            <person name="Ruiz-Duenas F.J."/>
            <person name="Barrasa J.M."/>
            <person name="Sanchez-Garcia M."/>
            <person name="Camarero S."/>
            <person name="Miyauchi S."/>
            <person name="Serrano A."/>
            <person name="Linde D."/>
            <person name="Babiker R."/>
            <person name="Drula E."/>
            <person name="Ayuso-Fernandez I."/>
            <person name="Pacheco R."/>
            <person name="Padilla G."/>
            <person name="Ferreira P."/>
            <person name="Barriuso J."/>
            <person name="Kellner H."/>
            <person name="Castanera R."/>
            <person name="Alfaro M."/>
            <person name="Ramirez L."/>
            <person name="Pisabarro A.G."/>
            <person name="Kuo A."/>
            <person name="Tritt A."/>
            <person name="Lipzen A."/>
            <person name="He G."/>
            <person name="Yan M."/>
            <person name="Ng V."/>
            <person name="Cullen D."/>
            <person name="Martin F."/>
            <person name="Rosso M.-N."/>
            <person name="Henrissat B."/>
            <person name="Hibbett D."/>
            <person name="Martinez A.T."/>
            <person name="Grigoriev I.V."/>
        </authorList>
    </citation>
    <scope>NUCLEOTIDE SEQUENCE</scope>
    <source>
        <strain evidence="11">CBS 506.95</strain>
    </source>
</reference>
<keyword evidence="7" id="KW-0496">Mitochondrion</keyword>
<dbReference type="GO" id="GO:0045259">
    <property type="term" value="C:proton-transporting ATP synthase complex"/>
    <property type="evidence" value="ECO:0007669"/>
    <property type="project" value="UniProtKB-KW"/>
</dbReference>
<comment type="similarity">
    <text evidence="2">Belongs to the ATPase g subunit family.</text>
</comment>
<dbReference type="AlphaFoldDB" id="A0A9P6E4K7"/>
<evidence type="ECO:0000313" key="11">
    <source>
        <dbReference type="EMBL" id="KAF9522458.1"/>
    </source>
</evidence>